<dbReference type="PANTHER" id="PTHR12245">
    <property type="entry name" value="SPRY DOMAIN CONTAINING SOCS BOX PROTEIN"/>
    <property type="match status" value="1"/>
</dbReference>
<feature type="region of interest" description="Disordered" evidence="6">
    <location>
        <begin position="510"/>
        <end position="532"/>
    </location>
</feature>
<dbReference type="GO" id="GO:0043161">
    <property type="term" value="P:proteasome-mediated ubiquitin-dependent protein catabolic process"/>
    <property type="evidence" value="ECO:0007669"/>
    <property type="project" value="TreeGrafter"/>
</dbReference>
<comment type="subcellular location">
    <subcellularLocation>
        <location evidence="1">Nucleus</location>
    </subcellularLocation>
</comment>
<dbReference type="OrthoDB" id="5951542at2759"/>
<dbReference type="GO" id="GO:0005634">
    <property type="term" value="C:nucleus"/>
    <property type="evidence" value="ECO:0007669"/>
    <property type="project" value="UniProtKB-SubCell"/>
</dbReference>
<evidence type="ECO:0000313" key="9">
    <source>
        <dbReference type="Proteomes" id="UP001165740"/>
    </source>
</evidence>
<evidence type="ECO:0000256" key="5">
    <source>
        <dbReference type="ARBA" id="ARBA00023242"/>
    </source>
</evidence>
<evidence type="ECO:0000259" key="7">
    <source>
        <dbReference type="PROSITE" id="PS50188"/>
    </source>
</evidence>
<dbReference type="Gene3D" id="2.60.120.920">
    <property type="match status" value="1"/>
</dbReference>
<comment type="similarity">
    <text evidence="2">Belongs to the SPSB family.</text>
</comment>
<dbReference type="KEGG" id="bgt:106073355"/>
<feature type="compositionally biased region" description="Acidic residues" evidence="6">
    <location>
        <begin position="511"/>
        <end position="522"/>
    </location>
</feature>
<organism evidence="9 10">
    <name type="scientific">Biomphalaria glabrata</name>
    <name type="common">Bloodfluke planorb</name>
    <name type="synonym">Freshwater snail</name>
    <dbReference type="NCBI Taxonomy" id="6526"/>
    <lineage>
        <taxon>Eukaryota</taxon>
        <taxon>Metazoa</taxon>
        <taxon>Spiralia</taxon>
        <taxon>Lophotrochozoa</taxon>
        <taxon>Mollusca</taxon>
        <taxon>Gastropoda</taxon>
        <taxon>Heterobranchia</taxon>
        <taxon>Euthyneura</taxon>
        <taxon>Panpulmonata</taxon>
        <taxon>Hygrophila</taxon>
        <taxon>Lymnaeoidea</taxon>
        <taxon>Planorbidae</taxon>
        <taxon>Biomphalaria</taxon>
    </lineage>
</organism>
<sequence length="629" mass="70680">MQSSNLEGDIEISKPMPGISPEVLAHPNKKSLPVPIHPVVTSLPVPIHPVVTSLPVPIHPVVTSLPVPIHPVVTSLPVPIHPVDSSLPVPIHPVDTSLPVPIHPVDTSLLHAHETCLENLMANKVNKSTSTEMEESEELKCKYCVIRLSKLRKLEKLASHTITPRSPYSSQSLKTTSNIKKERGSQTSAALFERAEMTNRELRSLAMILRFQDGKPMRTETYCKCVMYGKERDCKCGEEDSYFDWVWELNTKHRGQATNLQEKGRHVIFHKDYSCGTTAVRGQLPMDKDQYFWEIKMTTPVYGTDMMVGVGTANVDQNKYHNMFCSMLGCDMDSWGLSYDGRIQHGGRKSEYCSRFGQGAIIGMHLDMWHGTLAFFKNRHNLGIAFRNLQGRTLYPMACSTAARSGMRVISSRSFPTSLQFLCCQKLRKFVPPHLSVLDALTMPPGLRAFLANNMTWLLDVPHSAPESRSRYICDICMPLKGVFEGYTDEEDSSDDDCKIDHVHDVLNLADSDDDSYDEDSDGIDRKTQSRSMNAFPVRLGRRYWPTVATITSTSTPSEPEPRRNIIMSRTLSGVKKFRLDSSLDSAEGPSEDLEEDDSEEEDNVHQTEESQDGDIDKPLNQLGKRKRS</sequence>
<feature type="domain" description="B30.2/SPRY" evidence="7">
    <location>
        <begin position="227"/>
        <end position="416"/>
    </location>
</feature>
<keyword evidence="4" id="KW-0833">Ubl conjugation pathway</keyword>
<feature type="region of interest" description="Disordered" evidence="6">
    <location>
        <begin position="579"/>
        <end position="629"/>
    </location>
</feature>
<dbReference type="Pfam" id="PF00622">
    <property type="entry name" value="SPRY"/>
    <property type="match status" value="1"/>
</dbReference>
<reference evidence="10" key="1">
    <citation type="submission" date="2025-08" db="UniProtKB">
        <authorList>
            <consortium name="RefSeq"/>
        </authorList>
    </citation>
    <scope>IDENTIFICATION</scope>
</reference>
<evidence type="ECO:0000256" key="1">
    <source>
        <dbReference type="ARBA" id="ARBA00004123"/>
    </source>
</evidence>
<feature type="domain" description="SOCS box" evidence="8">
    <location>
        <begin position="410"/>
        <end position="451"/>
    </location>
</feature>
<dbReference type="RefSeq" id="XP_013089372.2">
    <property type="nucleotide sequence ID" value="XM_013233918.2"/>
</dbReference>
<dbReference type="InterPro" id="IPR043136">
    <property type="entry name" value="B30.2/SPRY_sf"/>
</dbReference>
<dbReference type="SUPFAM" id="SSF49899">
    <property type="entry name" value="Concanavalin A-like lectins/glucanases"/>
    <property type="match status" value="1"/>
</dbReference>
<evidence type="ECO:0000259" key="8">
    <source>
        <dbReference type="PROSITE" id="PS50225"/>
    </source>
</evidence>
<dbReference type="SMART" id="SM00449">
    <property type="entry name" value="SPRY"/>
    <property type="match status" value="1"/>
</dbReference>
<keyword evidence="9" id="KW-1185">Reference proteome</keyword>
<accession>A0A9U8EJ72</accession>
<dbReference type="CDD" id="cd12876">
    <property type="entry name" value="SPRY_SOCS3"/>
    <property type="match status" value="1"/>
</dbReference>
<dbReference type="InterPro" id="IPR003877">
    <property type="entry name" value="SPRY_dom"/>
</dbReference>
<feature type="compositionally biased region" description="Polar residues" evidence="6">
    <location>
        <begin position="165"/>
        <end position="178"/>
    </location>
</feature>
<dbReference type="GO" id="GO:0019005">
    <property type="term" value="C:SCF ubiquitin ligase complex"/>
    <property type="evidence" value="ECO:0007669"/>
    <property type="project" value="TreeGrafter"/>
</dbReference>
<dbReference type="PANTHER" id="PTHR12245:SF5">
    <property type="entry name" value="SPRY DOMAIN-CONTAINING SOCS BOX PROTEIN 3"/>
    <property type="match status" value="1"/>
</dbReference>
<protein>
    <recommendedName>
        <fullName evidence="3">SPRY domain-containing SOCS box protein 3</fullName>
    </recommendedName>
</protein>
<feature type="compositionally biased region" description="Acidic residues" evidence="6">
    <location>
        <begin position="590"/>
        <end position="603"/>
    </location>
</feature>
<feature type="region of interest" description="Disordered" evidence="6">
    <location>
        <begin position="165"/>
        <end position="186"/>
    </location>
</feature>
<dbReference type="Proteomes" id="UP001165740">
    <property type="component" value="Chromosome 2"/>
</dbReference>
<name>A0A9U8EJ72_BIOGL</name>
<dbReference type="InterPro" id="IPR013320">
    <property type="entry name" value="ConA-like_dom_sf"/>
</dbReference>
<dbReference type="InterPro" id="IPR001870">
    <property type="entry name" value="B30.2/SPRY"/>
</dbReference>
<dbReference type="InterPro" id="IPR050672">
    <property type="entry name" value="FBXO45-Fsn/SPSB_families"/>
</dbReference>
<evidence type="ECO:0000256" key="2">
    <source>
        <dbReference type="ARBA" id="ARBA00010910"/>
    </source>
</evidence>
<proteinExistence type="inferred from homology"/>
<dbReference type="InterPro" id="IPR001496">
    <property type="entry name" value="SOCS_box"/>
</dbReference>
<dbReference type="PROSITE" id="PS50188">
    <property type="entry name" value="B302_SPRY"/>
    <property type="match status" value="1"/>
</dbReference>
<dbReference type="InterPro" id="IPR035754">
    <property type="entry name" value="SPRY_SPSB3"/>
</dbReference>
<evidence type="ECO:0000313" key="10">
    <source>
        <dbReference type="RefSeq" id="XP_013089372.2"/>
    </source>
</evidence>
<dbReference type="GeneID" id="106073355"/>
<evidence type="ECO:0000256" key="6">
    <source>
        <dbReference type="SAM" id="MobiDB-lite"/>
    </source>
</evidence>
<gene>
    <name evidence="10" type="primary">LOC106073355</name>
</gene>
<dbReference type="OMA" id="PIHPVVT"/>
<dbReference type="AlphaFoldDB" id="A0A9U8EJ72"/>
<keyword evidence="5" id="KW-0539">Nucleus</keyword>
<evidence type="ECO:0000256" key="3">
    <source>
        <dbReference type="ARBA" id="ARBA00014684"/>
    </source>
</evidence>
<dbReference type="PROSITE" id="PS50225">
    <property type="entry name" value="SOCS"/>
    <property type="match status" value="1"/>
</dbReference>
<evidence type="ECO:0000256" key="4">
    <source>
        <dbReference type="ARBA" id="ARBA00022786"/>
    </source>
</evidence>